<dbReference type="OrthoDB" id="6236618at2759"/>
<gene>
    <name evidence="2" type="ORF">FBUS_02096</name>
</gene>
<dbReference type="Proteomes" id="UP000728185">
    <property type="component" value="Unassembled WGS sequence"/>
</dbReference>
<dbReference type="AlphaFoldDB" id="A0A8E0VI33"/>
<organism evidence="2 3">
    <name type="scientific">Fasciolopsis buskii</name>
    <dbReference type="NCBI Taxonomy" id="27845"/>
    <lineage>
        <taxon>Eukaryota</taxon>
        <taxon>Metazoa</taxon>
        <taxon>Spiralia</taxon>
        <taxon>Lophotrochozoa</taxon>
        <taxon>Platyhelminthes</taxon>
        <taxon>Trematoda</taxon>
        <taxon>Digenea</taxon>
        <taxon>Plagiorchiida</taxon>
        <taxon>Echinostomata</taxon>
        <taxon>Echinostomatoidea</taxon>
        <taxon>Fasciolidae</taxon>
        <taxon>Fasciolopsis</taxon>
    </lineage>
</organism>
<accession>A0A8E0VI33</accession>
<feature type="signal peptide" evidence="1">
    <location>
        <begin position="1"/>
        <end position="29"/>
    </location>
</feature>
<keyword evidence="1" id="KW-0732">Signal</keyword>
<proteinExistence type="predicted"/>
<name>A0A8E0VI33_9TREM</name>
<evidence type="ECO:0000256" key="1">
    <source>
        <dbReference type="SAM" id="SignalP"/>
    </source>
</evidence>
<keyword evidence="3" id="KW-1185">Reference proteome</keyword>
<sequence>MYSGALINTLSWCLVALTYHINFHVFTSAENVATPKAIACKTKPCCFRGRNVCSGLKITLKGEAIVCDAVIKNKPTLENLEFFIDNAEHLTSGHYTVLLIDVDLQESLNQYENASVIYAAFNIPSACFRKQSGCSPTVSVPYKPACPDEDFDHIDKIHLFLLRQKIEMDITELPDMSGGTYPYSEFYRGTLWYKQVVRCNRYLWHRCVHHSKYDVYLRTEIEDQHERILAYEDKPSNQINNKLLEYFESVIVTPKMVKFEKDTCFLVKFLESTSSFSLSLEESFNFGLVNCSDGNKIWELYLEKLHDNSFREKMMNVANAWYVHAMHHYVHLRMFKQFSTTYPIATKDHSTDFVSRKVACRTQKTTRMVARLQLLFEGFQKTGHPWDPPKEHFRALEQE</sequence>
<feature type="chain" id="PRO_5034943533" evidence="1">
    <location>
        <begin position="30"/>
        <end position="399"/>
    </location>
</feature>
<evidence type="ECO:0000313" key="2">
    <source>
        <dbReference type="EMBL" id="KAA0190646.1"/>
    </source>
</evidence>
<evidence type="ECO:0000313" key="3">
    <source>
        <dbReference type="Proteomes" id="UP000728185"/>
    </source>
</evidence>
<dbReference type="EMBL" id="LUCM01006867">
    <property type="protein sequence ID" value="KAA0190646.1"/>
    <property type="molecule type" value="Genomic_DNA"/>
</dbReference>
<reference evidence="2" key="1">
    <citation type="submission" date="2019-05" db="EMBL/GenBank/DDBJ databases">
        <title>Annotation for the trematode Fasciolopsis buski.</title>
        <authorList>
            <person name="Choi Y.-J."/>
        </authorList>
    </citation>
    <scope>NUCLEOTIDE SEQUENCE</scope>
    <source>
        <strain evidence="2">HT</strain>
        <tissue evidence="2">Whole worm</tissue>
    </source>
</reference>
<comment type="caution">
    <text evidence="2">The sequence shown here is derived from an EMBL/GenBank/DDBJ whole genome shotgun (WGS) entry which is preliminary data.</text>
</comment>
<protein>
    <submittedName>
        <fullName evidence="2">Uncharacterized protein</fullName>
    </submittedName>
</protein>